<accession>B9SQH5</accession>
<dbReference type="InParanoid" id="B9SQH5"/>
<dbReference type="Proteomes" id="UP000008311">
    <property type="component" value="Unassembled WGS sequence"/>
</dbReference>
<reference evidence="3" key="1">
    <citation type="journal article" date="2010" name="Nat. Biotechnol.">
        <title>Draft genome sequence of the oilseed species Ricinus communis.</title>
        <authorList>
            <person name="Chan A.P."/>
            <person name="Crabtree J."/>
            <person name="Zhao Q."/>
            <person name="Lorenzi H."/>
            <person name="Orvis J."/>
            <person name="Puiu D."/>
            <person name="Melake-Berhan A."/>
            <person name="Jones K.M."/>
            <person name="Redman J."/>
            <person name="Chen G."/>
            <person name="Cahoon E.B."/>
            <person name="Gedil M."/>
            <person name="Stanke M."/>
            <person name="Haas B.J."/>
            <person name="Wortman J.R."/>
            <person name="Fraser-Liggett C.M."/>
            <person name="Ravel J."/>
            <person name="Rabinowicz P.D."/>
        </authorList>
    </citation>
    <scope>NUCLEOTIDE SEQUENCE [LARGE SCALE GENOMIC DNA]</scope>
    <source>
        <strain evidence="3">cv. Hale</strain>
    </source>
</reference>
<name>B9SQH5_RICCO</name>
<feature type="transmembrane region" description="Helical" evidence="1">
    <location>
        <begin position="48"/>
        <end position="65"/>
    </location>
</feature>
<organism evidence="2 3">
    <name type="scientific">Ricinus communis</name>
    <name type="common">Castor bean</name>
    <dbReference type="NCBI Taxonomy" id="3988"/>
    <lineage>
        <taxon>Eukaryota</taxon>
        <taxon>Viridiplantae</taxon>
        <taxon>Streptophyta</taxon>
        <taxon>Embryophyta</taxon>
        <taxon>Tracheophyta</taxon>
        <taxon>Spermatophyta</taxon>
        <taxon>Magnoliopsida</taxon>
        <taxon>eudicotyledons</taxon>
        <taxon>Gunneridae</taxon>
        <taxon>Pentapetalae</taxon>
        <taxon>rosids</taxon>
        <taxon>fabids</taxon>
        <taxon>Malpighiales</taxon>
        <taxon>Euphorbiaceae</taxon>
        <taxon>Acalyphoideae</taxon>
        <taxon>Acalypheae</taxon>
        <taxon>Ricinus</taxon>
    </lineage>
</organism>
<evidence type="ECO:0000313" key="2">
    <source>
        <dbReference type="EMBL" id="EEF34129.1"/>
    </source>
</evidence>
<evidence type="ECO:0000256" key="1">
    <source>
        <dbReference type="SAM" id="Phobius"/>
    </source>
</evidence>
<sequence>MEPQEIGLLSLGFFPSFSRPPLTYVPCLEITLPIREMRKHQISMEEDLLYVALKFWAPFIHSFIFLFRPTSLTFKDILFLISLLILGEEMTILLDARDPFLPAYKVLINQYMICPISGKLLMEIPHLARAIVFGRTFVFGIMVLSCPFTSLTYGVLEGLSSTLDGSII</sequence>
<proteinExistence type="predicted"/>
<keyword evidence="1" id="KW-1133">Transmembrane helix</keyword>
<keyword evidence="1" id="KW-0472">Membrane</keyword>
<keyword evidence="3" id="KW-1185">Reference proteome</keyword>
<feature type="transmembrane region" description="Helical" evidence="1">
    <location>
        <begin position="132"/>
        <end position="156"/>
    </location>
</feature>
<dbReference type="AlphaFoldDB" id="B9SQH5"/>
<keyword evidence="1" id="KW-0812">Transmembrane</keyword>
<evidence type="ECO:0000313" key="3">
    <source>
        <dbReference type="Proteomes" id="UP000008311"/>
    </source>
</evidence>
<protein>
    <submittedName>
        <fullName evidence="2">Uncharacterized protein</fullName>
    </submittedName>
</protein>
<dbReference type="EMBL" id="EQ974085">
    <property type="protein sequence ID" value="EEF34129.1"/>
    <property type="molecule type" value="Genomic_DNA"/>
</dbReference>
<gene>
    <name evidence="2" type="ORF">RCOM_0589840</name>
</gene>
<feature type="transmembrane region" description="Helical" evidence="1">
    <location>
        <begin position="77"/>
        <end position="96"/>
    </location>
</feature>